<sequence length="317" mass="35474">MAAVQIYALVILAASFTSAANETKTELANQCASQTLSVVTPLIDRLERMSAELSEVRELKQTLQIKEALITELRSQLTYQRSIIDKLIANENTSMANNSLNQTAVRQLYLEKCKDKDGQLDASLLSSCVWNEQYQSHYIAIRHLSGLDAIYVRCDYELGTPGWQLIQRRFDRAQNFTFDWATYRNGFGHPEDGGFFLGLERLHRLTSSRCHELHVHLEFANGSIAQAHYAQFQVSDETQGYALTVGAFSGNATDMLSGCNNAPFSSYDRRSANCANVSGWWCGNCPNSNLNGVASDFNWDARLLRGAKLLIRPLQIA</sequence>
<name>A0AAD4PLI1_9MUSC</name>
<dbReference type="SUPFAM" id="SSF56496">
    <property type="entry name" value="Fibrinogen C-terminal domain-like"/>
    <property type="match status" value="1"/>
</dbReference>
<dbReference type="GO" id="GO:0005615">
    <property type="term" value="C:extracellular space"/>
    <property type="evidence" value="ECO:0007669"/>
    <property type="project" value="TreeGrafter"/>
</dbReference>
<dbReference type="AlphaFoldDB" id="A0AAD4PLI1"/>
<evidence type="ECO:0000313" key="5">
    <source>
        <dbReference type="Proteomes" id="UP001200034"/>
    </source>
</evidence>
<dbReference type="Gene3D" id="3.90.215.10">
    <property type="entry name" value="Gamma Fibrinogen, chain A, domain 1"/>
    <property type="match status" value="1"/>
</dbReference>
<protein>
    <recommendedName>
        <fullName evidence="3">Fibrinogen C-terminal domain-containing protein</fullName>
    </recommendedName>
</protein>
<dbReference type="PROSITE" id="PS51406">
    <property type="entry name" value="FIBRINOGEN_C_2"/>
    <property type="match status" value="1"/>
</dbReference>
<dbReference type="Pfam" id="PF00147">
    <property type="entry name" value="Fibrinogen_C"/>
    <property type="match status" value="1"/>
</dbReference>
<keyword evidence="1" id="KW-0175">Coiled coil</keyword>
<comment type="caution">
    <text evidence="4">The sequence shown here is derived from an EMBL/GenBank/DDBJ whole genome shotgun (WGS) entry which is preliminary data.</text>
</comment>
<dbReference type="PANTHER" id="PTHR19143:SF327">
    <property type="entry name" value="FI21813P1-RELATED"/>
    <property type="match status" value="1"/>
</dbReference>
<dbReference type="EMBL" id="JAJJHW010002585">
    <property type="protein sequence ID" value="KAH8372154.1"/>
    <property type="molecule type" value="Genomic_DNA"/>
</dbReference>
<dbReference type="Proteomes" id="UP001200034">
    <property type="component" value="Unassembled WGS sequence"/>
</dbReference>
<dbReference type="InterPro" id="IPR050373">
    <property type="entry name" value="Fibrinogen_C-term_domain"/>
</dbReference>
<dbReference type="InterPro" id="IPR014716">
    <property type="entry name" value="Fibrinogen_a/b/g_C_1"/>
</dbReference>
<dbReference type="InterPro" id="IPR036056">
    <property type="entry name" value="Fibrinogen-like_C"/>
</dbReference>
<dbReference type="SMART" id="SM00186">
    <property type="entry name" value="FBG"/>
    <property type="match status" value="1"/>
</dbReference>
<feature type="chain" id="PRO_5041921901" description="Fibrinogen C-terminal domain-containing protein" evidence="2">
    <location>
        <begin position="20"/>
        <end position="317"/>
    </location>
</feature>
<evidence type="ECO:0000259" key="3">
    <source>
        <dbReference type="PROSITE" id="PS51406"/>
    </source>
</evidence>
<feature type="domain" description="Fibrinogen C-terminal" evidence="3">
    <location>
        <begin position="119"/>
        <end position="293"/>
    </location>
</feature>
<feature type="signal peptide" evidence="2">
    <location>
        <begin position="1"/>
        <end position="19"/>
    </location>
</feature>
<feature type="coiled-coil region" evidence="1">
    <location>
        <begin position="46"/>
        <end position="76"/>
    </location>
</feature>
<proteinExistence type="predicted"/>
<evidence type="ECO:0000313" key="4">
    <source>
        <dbReference type="EMBL" id="KAH8372154.1"/>
    </source>
</evidence>
<evidence type="ECO:0000256" key="2">
    <source>
        <dbReference type="SAM" id="SignalP"/>
    </source>
</evidence>
<keyword evidence="5" id="KW-1185">Reference proteome</keyword>
<keyword evidence="2" id="KW-0732">Signal</keyword>
<gene>
    <name evidence="4" type="ORF">KR093_010270</name>
</gene>
<evidence type="ECO:0000256" key="1">
    <source>
        <dbReference type="SAM" id="Coils"/>
    </source>
</evidence>
<dbReference type="InterPro" id="IPR002181">
    <property type="entry name" value="Fibrinogen_a/b/g_C_dom"/>
</dbReference>
<dbReference type="PANTHER" id="PTHR19143">
    <property type="entry name" value="FIBRINOGEN/TENASCIN/ANGIOPOEITIN"/>
    <property type="match status" value="1"/>
</dbReference>
<reference evidence="4" key="1">
    <citation type="journal article" date="2021" name="Mol. Ecol. Resour.">
        <title>Phylogenomic analyses of the genus Drosophila reveals genomic signals of climate adaptation.</title>
        <authorList>
            <person name="Li F."/>
            <person name="Rane R.V."/>
            <person name="Luria V."/>
            <person name="Xiong Z."/>
            <person name="Chen J."/>
            <person name="Li Z."/>
            <person name="Catullo R.A."/>
            <person name="Griffin P.C."/>
            <person name="Schiffer M."/>
            <person name="Pearce S."/>
            <person name="Lee S.F."/>
            <person name="McElroy K."/>
            <person name="Stocker A."/>
            <person name="Shirriffs J."/>
            <person name="Cockerell F."/>
            <person name="Coppin C."/>
            <person name="Sgro C.M."/>
            <person name="Karger A."/>
            <person name="Cain J.W."/>
            <person name="Weber J.A."/>
            <person name="Santpere G."/>
            <person name="Kirschner M.W."/>
            <person name="Hoffmann A.A."/>
            <person name="Oakeshott J.G."/>
            <person name="Zhang G."/>
        </authorList>
    </citation>
    <scope>NUCLEOTIDE SEQUENCE</scope>
    <source>
        <strain evidence="4">BGI-SZ-2011g</strain>
    </source>
</reference>
<organism evidence="4 5">
    <name type="scientific">Drosophila rubida</name>
    <dbReference type="NCBI Taxonomy" id="30044"/>
    <lineage>
        <taxon>Eukaryota</taxon>
        <taxon>Metazoa</taxon>
        <taxon>Ecdysozoa</taxon>
        <taxon>Arthropoda</taxon>
        <taxon>Hexapoda</taxon>
        <taxon>Insecta</taxon>
        <taxon>Pterygota</taxon>
        <taxon>Neoptera</taxon>
        <taxon>Endopterygota</taxon>
        <taxon>Diptera</taxon>
        <taxon>Brachycera</taxon>
        <taxon>Muscomorpha</taxon>
        <taxon>Ephydroidea</taxon>
        <taxon>Drosophilidae</taxon>
        <taxon>Drosophila</taxon>
    </lineage>
</organism>
<accession>A0AAD4PLI1</accession>